<dbReference type="Proteomes" id="UP000290657">
    <property type="component" value="Unassembled WGS sequence"/>
</dbReference>
<evidence type="ECO:0000313" key="9">
    <source>
        <dbReference type="Proteomes" id="UP000290657"/>
    </source>
</evidence>
<dbReference type="InterPro" id="IPR014729">
    <property type="entry name" value="Rossmann-like_a/b/a_fold"/>
</dbReference>
<reference evidence="8 9" key="1">
    <citation type="submission" date="2017-10" db="EMBL/GenBank/DDBJ databases">
        <title>Genomics of the genus Arcobacter.</title>
        <authorList>
            <person name="Perez-Cataluna A."/>
            <person name="Figueras M.J."/>
        </authorList>
    </citation>
    <scope>NUCLEOTIDE SEQUENCE [LARGE SCALE GENOMIC DNA]</scope>
    <source>
        <strain evidence="8 9">CECT 8987</strain>
    </source>
</reference>
<dbReference type="HAMAP" id="MF_01161">
    <property type="entry name" value="tRNA_Ile_lys_synt"/>
    <property type="match status" value="1"/>
</dbReference>
<evidence type="ECO:0000259" key="7">
    <source>
        <dbReference type="Pfam" id="PF01171"/>
    </source>
</evidence>
<dbReference type="Pfam" id="PF01171">
    <property type="entry name" value="ATP_bind_3"/>
    <property type="match status" value="1"/>
</dbReference>
<comment type="similarity">
    <text evidence="6">Belongs to the tRNA(Ile)-lysidine synthase family.</text>
</comment>
<dbReference type="GO" id="GO:0005737">
    <property type="term" value="C:cytoplasm"/>
    <property type="evidence" value="ECO:0007669"/>
    <property type="project" value="UniProtKB-SubCell"/>
</dbReference>
<dbReference type="InterPro" id="IPR012795">
    <property type="entry name" value="tRNA_Ile_lys_synt_N"/>
</dbReference>
<comment type="subcellular location">
    <subcellularLocation>
        <location evidence="6">Cytoplasm</location>
    </subcellularLocation>
</comment>
<evidence type="ECO:0000256" key="6">
    <source>
        <dbReference type="HAMAP-Rule" id="MF_01161"/>
    </source>
</evidence>
<gene>
    <name evidence="6 8" type="primary">tilS</name>
    <name evidence="8" type="ORF">CRV04_08160</name>
</gene>
<protein>
    <recommendedName>
        <fullName evidence="6">tRNA(Ile)-lysidine synthase</fullName>
        <ecNumber evidence="6">6.3.4.19</ecNumber>
    </recommendedName>
    <alternativeName>
        <fullName evidence="6">tRNA(Ile)-2-lysyl-cytidine synthase</fullName>
    </alternativeName>
    <alternativeName>
        <fullName evidence="6">tRNA(Ile)-lysidine synthetase</fullName>
    </alternativeName>
</protein>
<dbReference type="GO" id="GO:0006400">
    <property type="term" value="P:tRNA modification"/>
    <property type="evidence" value="ECO:0007669"/>
    <property type="project" value="UniProtKB-UniRule"/>
</dbReference>
<name>A0A4Q0XP62_9BACT</name>
<evidence type="ECO:0000313" key="8">
    <source>
        <dbReference type="EMBL" id="RXJ56380.1"/>
    </source>
</evidence>
<dbReference type="GO" id="GO:0032267">
    <property type="term" value="F:tRNA(Ile)-lysidine synthase activity"/>
    <property type="evidence" value="ECO:0007669"/>
    <property type="project" value="UniProtKB-EC"/>
</dbReference>
<dbReference type="GO" id="GO:0005524">
    <property type="term" value="F:ATP binding"/>
    <property type="evidence" value="ECO:0007669"/>
    <property type="project" value="UniProtKB-KW"/>
</dbReference>
<dbReference type="SUPFAM" id="SSF52402">
    <property type="entry name" value="Adenine nucleotide alpha hydrolases-like"/>
    <property type="match status" value="1"/>
</dbReference>
<accession>A0A4Q0XP62</accession>
<dbReference type="PANTHER" id="PTHR43033:SF1">
    <property type="entry name" value="TRNA(ILE)-LYSIDINE SYNTHASE-RELATED"/>
    <property type="match status" value="1"/>
</dbReference>
<keyword evidence="1 6" id="KW-0436">Ligase</keyword>
<comment type="caution">
    <text evidence="6">Lacks conserved residue(s) required for the propagation of feature annotation.</text>
</comment>
<evidence type="ECO:0000256" key="5">
    <source>
        <dbReference type="ARBA" id="ARBA00048539"/>
    </source>
</evidence>
<evidence type="ECO:0000256" key="1">
    <source>
        <dbReference type="ARBA" id="ARBA00022598"/>
    </source>
</evidence>
<keyword evidence="4" id="KW-0067">ATP-binding</keyword>
<feature type="domain" description="tRNA(Ile)-lysidine/2-thiocytidine synthase N-terminal" evidence="7">
    <location>
        <begin position="10"/>
        <end position="184"/>
    </location>
</feature>
<dbReference type="CDD" id="cd01992">
    <property type="entry name" value="TilS_N"/>
    <property type="match status" value="1"/>
</dbReference>
<proteinExistence type="inferred from homology"/>
<evidence type="ECO:0000256" key="3">
    <source>
        <dbReference type="ARBA" id="ARBA00022741"/>
    </source>
</evidence>
<keyword evidence="2 6" id="KW-0819">tRNA processing</keyword>
<dbReference type="PANTHER" id="PTHR43033">
    <property type="entry name" value="TRNA(ILE)-LYSIDINE SYNTHASE-RELATED"/>
    <property type="match status" value="1"/>
</dbReference>
<sequence>MKLNITTQKNLLAFSAGVDSTALFFMLLEQDIPFDIAIVNYNLREQSKEEVTYALSLALEYNKQCFVHDVKLDSQSNFEKNARDIRYEFFEEIIEEYSYETLLTAHQLNDKLEWFLMQLSKGAGLSELLGLQEQTQKEHYRLLRPLLNISKECLEEYLIAKKVKYFYDQSNDELKYRRNFMRHEFANKFLKEFESGIKHSFEYLQKDLHSLHIKLTPLLKKKKLEVFEKPQDENKLIRIIDNSLKKRGYLLSHAQREEILRQQECVIDHFAIAITPSHLWIAPVVEIKMPKEFKEKCRIARIPKKIRPYLFEKSIEVDFLSIL</sequence>
<comment type="catalytic activity">
    <reaction evidence="5 6">
        <text>cytidine(34) in tRNA(Ile2) + L-lysine + ATP = lysidine(34) in tRNA(Ile2) + AMP + diphosphate + H(+)</text>
        <dbReference type="Rhea" id="RHEA:43744"/>
        <dbReference type="Rhea" id="RHEA-COMP:10625"/>
        <dbReference type="Rhea" id="RHEA-COMP:10670"/>
        <dbReference type="ChEBI" id="CHEBI:15378"/>
        <dbReference type="ChEBI" id="CHEBI:30616"/>
        <dbReference type="ChEBI" id="CHEBI:32551"/>
        <dbReference type="ChEBI" id="CHEBI:33019"/>
        <dbReference type="ChEBI" id="CHEBI:82748"/>
        <dbReference type="ChEBI" id="CHEBI:83665"/>
        <dbReference type="ChEBI" id="CHEBI:456215"/>
        <dbReference type="EC" id="6.3.4.19"/>
    </reaction>
</comment>
<keyword evidence="9" id="KW-1185">Reference proteome</keyword>
<dbReference type="EMBL" id="PDKN01000005">
    <property type="protein sequence ID" value="RXJ56380.1"/>
    <property type="molecule type" value="Genomic_DNA"/>
</dbReference>
<dbReference type="EC" id="6.3.4.19" evidence="6"/>
<dbReference type="InterPro" id="IPR012094">
    <property type="entry name" value="tRNA_Ile_lys_synt"/>
</dbReference>
<keyword evidence="3" id="KW-0547">Nucleotide-binding</keyword>
<dbReference type="OrthoDB" id="5289653at2"/>
<evidence type="ECO:0000256" key="2">
    <source>
        <dbReference type="ARBA" id="ARBA00022694"/>
    </source>
</evidence>
<dbReference type="Gene3D" id="3.40.50.620">
    <property type="entry name" value="HUPs"/>
    <property type="match status" value="1"/>
</dbReference>
<dbReference type="NCBIfam" id="TIGR02432">
    <property type="entry name" value="lysidine_TilS_N"/>
    <property type="match status" value="1"/>
</dbReference>
<evidence type="ECO:0000256" key="4">
    <source>
        <dbReference type="ARBA" id="ARBA00022840"/>
    </source>
</evidence>
<keyword evidence="6" id="KW-0963">Cytoplasm</keyword>
<dbReference type="RefSeq" id="WP_128996353.1">
    <property type="nucleotide sequence ID" value="NZ_PDKN01000005.1"/>
</dbReference>
<dbReference type="AlphaFoldDB" id="A0A4Q0XP62"/>
<comment type="function">
    <text evidence="6">Ligates lysine onto the cytidine present at position 34 of the AUA codon-specific tRNA(Ile) that contains the anticodon CAU, in an ATP-dependent manner. Cytidine is converted to lysidine, thus changing the amino acid specificity of the tRNA from methionine to isoleucine.</text>
</comment>
<dbReference type="InterPro" id="IPR011063">
    <property type="entry name" value="TilS/TtcA_N"/>
</dbReference>
<comment type="caution">
    <text evidence="8">The sequence shown here is derived from an EMBL/GenBank/DDBJ whole genome shotgun (WGS) entry which is preliminary data.</text>
</comment>
<organism evidence="8 9">
    <name type="scientific">Candidatus Marinarcus aquaticus</name>
    <dbReference type="NCBI Taxonomy" id="2044504"/>
    <lineage>
        <taxon>Bacteria</taxon>
        <taxon>Pseudomonadati</taxon>
        <taxon>Campylobacterota</taxon>
        <taxon>Epsilonproteobacteria</taxon>
        <taxon>Campylobacterales</taxon>
        <taxon>Arcobacteraceae</taxon>
        <taxon>Candidatus Marinarcus</taxon>
    </lineage>
</organism>